<name>A0A4U8Z7N7_METTU</name>
<dbReference type="EMBL" id="LR536452">
    <property type="protein sequence ID" value="VFU17613.1"/>
    <property type="molecule type" value="Genomic_DNA"/>
</dbReference>
<dbReference type="OrthoDB" id="7229084at2"/>
<keyword evidence="1" id="KW-0614">Plasmid</keyword>
<dbReference type="AlphaFoldDB" id="A0A4U8Z7N7"/>
<geneLocation type="plasmid" evidence="1 2">
    <name>3</name>
</geneLocation>
<evidence type="ECO:0000313" key="1">
    <source>
        <dbReference type="EMBL" id="VFU17613.1"/>
    </source>
</evidence>
<accession>A0A4U8Z7N7</accession>
<sequence length="147" mass="16485">MQVDNSKYEQLLVNTLGPIELWALSTTPGDTALRNRLYDKVGFSEALRRLSKVFPTGSALKEIERRKSDRLRGGEVDARAQTGVIDDLADELIDGRGSLLSFDPMLTKRTRWRSPPNSGVEQGRRMRGKKRISYEFLSGGDAELCLV</sequence>
<gene>
    <name evidence="1" type="ORF">MTUNDRAET4_0152</name>
</gene>
<organism evidence="1 2">
    <name type="scientific">Methylocella tundrae</name>
    <dbReference type="NCBI Taxonomy" id="227605"/>
    <lineage>
        <taxon>Bacteria</taxon>
        <taxon>Pseudomonadati</taxon>
        <taxon>Pseudomonadota</taxon>
        <taxon>Alphaproteobacteria</taxon>
        <taxon>Hyphomicrobiales</taxon>
        <taxon>Beijerinckiaceae</taxon>
        <taxon>Methylocella</taxon>
    </lineage>
</organism>
<dbReference type="RefSeq" id="WP_134493407.1">
    <property type="nucleotide sequence ID" value="NZ_LR536452.1"/>
</dbReference>
<protein>
    <submittedName>
        <fullName evidence="1">Uncharacterized protein</fullName>
    </submittedName>
</protein>
<proteinExistence type="predicted"/>
<dbReference type="Proteomes" id="UP000294360">
    <property type="component" value="Plasmid 3"/>
</dbReference>
<dbReference type="KEGG" id="mtun:MTUNDRAET4_0152.2"/>
<reference evidence="1 2" key="1">
    <citation type="submission" date="2019-03" db="EMBL/GenBank/DDBJ databases">
        <authorList>
            <person name="Kox A.R. M."/>
        </authorList>
    </citation>
    <scope>NUCLEOTIDE SEQUENCE [LARGE SCALE GENOMIC DNA]</scope>
    <source>
        <strain evidence="1">MTUNDRAET4 annotated genome</strain>
        <plasmid evidence="2">3</plasmid>
    </source>
</reference>
<evidence type="ECO:0000313" key="2">
    <source>
        <dbReference type="Proteomes" id="UP000294360"/>
    </source>
</evidence>